<dbReference type="Proteomes" id="UP000318102">
    <property type="component" value="Unassembled WGS sequence"/>
</dbReference>
<dbReference type="PANTHER" id="PTHR34978:SF3">
    <property type="entry name" value="SLR0241 PROTEIN"/>
    <property type="match status" value="1"/>
</dbReference>
<keyword evidence="1" id="KW-0812">Transmembrane</keyword>
<sequence length="612" mass="70505">MSPSIYVSLLSIFEWVIQTSFMASILVVIVLMLQFVMKNKLEARWHYLLWMPVVIRLLLPWAPESSLSLYNMFSLDGIAPSIHEQVQDSAAWHSWSKEARGITENPAHSQGLSYWEVANAIKQPHLSEFEPKDKPWWSTIKQWSFTNIFIFVWLVGMLLLTLKTLYDYLRLKQMLRASRAIEMPYLSSLFQETKQLFDFKRNIRFVASEQIPGPAVVGLRNPVIVIAPSLLATLQKDQLRYILVHEFAHIKRWDVAVNWIMHILVIVHWFNPLLWFAVQKARQHQEIACDACALDRLSPKQNYAYGQTILHVLEHFSAIHHQPGLAALSATHKQMKRRLIMIKHFQKKSYKLSILGLTMLLALGSVSLVNAKESEAVKASQIEIAYPEGIDSAEERASYKKGIEEAQRKYDEAAKSIPAADLKFIENEQNRVKQLHKETGGMYILYHKYKGINNGLDLSYWGGIDHYSSYEDYLKKASTLEGSILLQPSNLPKGFTFSKARVEGPIQGKFVEEVRSEGKESGKPLYVKEIDWKEAATIRLEYTNGKDTIAISKHSLDSETLKKKGFFEDDLPAHIYPKYMFWHDDNYEYSVSATFDMSKEDKIKILKEAVKK</sequence>
<feature type="transmembrane region" description="Helical" evidence="1">
    <location>
        <begin position="12"/>
        <end position="33"/>
    </location>
</feature>
<accession>A0A559J0L8</accession>
<keyword evidence="1" id="KW-0472">Membrane</keyword>
<keyword evidence="4" id="KW-1185">Reference proteome</keyword>
<keyword evidence="1" id="KW-1133">Transmembrane helix</keyword>
<dbReference type="Pfam" id="PF05569">
    <property type="entry name" value="Peptidase_M56"/>
    <property type="match status" value="1"/>
</dbReference>
<dbReference type="OrthoDB" id="9762883at2"/>
<dbReference type="InterPro" id="IPR052173">
    <property type="entry name" value="Beta-lactam_resp_regulator"/>
</dbReference>
<gene>
    <name evidence="3" type="ORF">FPZ44_10225</name>
</gene>
<name>A0A559J0L8_9BACL</name>
<evidence type="ECO:0000256" key="1">
    <source>
        <dbReference type="SAM" id="Phobius"/>
    </source>
</evidence>
<dbReference type="InterPro" id="IPR008756">
    <property type="entry name" value="Peptidase_M56"/>
</dbReference>
<evidence type="ECO:0000313" key="4">
    <source>
        <dbReference type="Proteomes" id="UP000318102"/>
    </source>
</evidence>
<dbReference type="CDD" id="cd07341">
    <property type="entry name" value="M56_BlaR1_MecR1_like"/>
    <property type="match status" value="1"/>
</dbReference>
<evidence type="ECO:0000259" key="2">
    <source>
        <dbReference type="Pfam" id="PF05569"/>
    </source>
</evidence>
<feature type="domain" description="Peptidase M56" evidence="2">
    <location>
        <begin position="16"/>
        <end position="342"/>
    </location>
</feature>
<proteinExistence type="predicted"/>
<evidence type="ECO:0000313" key="3">
    <source>
        <dbReference type="EMBL" id="TVX93396.1"/>
    </source>
</evidence>
<dbReference type="PANTHER" id="PTHR34978">
    <property type="entry name" value="POSSIBLE SENSOR-TRANSDUCER PROTEIN BLAR"/>
    <property type="match status" value="1"/>
</dbReference>
<dbReference type="GO" id="GO:0008237">
    <property type="term" value="F:metallopeptidase activity"/>
    <property type="evidence" value="ECO:0007669"/>
    <property type="project" value="UniProtKB-KW"/>
</dbReference>
<keyword evidence="3" id="KW-0378">Hydrolase</keyword>
<comment type="caution">
    <text evidence="3">The sequence shown here is derived from an EMBL/GenBank/DDBJ whole genome shotgun (WGS) entry which is preliminary data.</text>
</comment>
<dbReference type="RefSeq" id="WP_144989839.1">
    <property type="nucleotide sequence ID" value="NZ_VNJK01000001.1"/>
</dbReference>
<keyword evidence="3" id="KW-0482">Metalloprotease</keyword>
<protein>
    <submittedName>
        <fullName evidence="3">M48 family metalloprotease</fullName>
    </submittedName>
</protein>
<feature type="transmembrane region" description="Helical" evidence="1">
    <location>
        <begin position="352"/>
        <end position="371"/>
    </location>
</feature>
<organism evidence="3 4">
    <name type="scientific">Paenibacillus agilis</name>
    <dbReference type="NCBI Taxonomy" id="3020863"/>
    <lineage>
        <taxon>Bacteria</taxon>
        <taxon>Bacillati</taxon>
        <taxon>Bacillota</taxon>
        <taxon>Bacilli</taxon>
        <taxon>Bacillales</taxon>
        <taxon>Paenibacillaceae</taxon>
        <taxon>Paenibacillus</taxon>
    </lineage>
</organism>
<keyword evidence="3" id="KW-0645">Protease</keyword>
<reference evidence="3 4" key="1">
    <citation type="submission" date="2019-07" db="EMBL/GenBank/DDBJ databases">
        <authorList>
            <person name="Kim J."/>
        </authorList>
    </citation>
    <scope>NUCLEOTIDE SEQUENCE [LARGE SCALE GENOMIC DNA]</scope>
    <source>
        <strain evidence="3 4">N4</strain>
    </source>
</reference>
<feature type="transmembrane region" description="Helical" evidence="1">
    <location>
        <begin position="145"/>
        <end position="166"/>
    </location>
</feature>
<dbReference type="EMBL" id="VNJK01000001">
    <property type="protein sequence ID" value="TVX93396.1"/>
    <property type="molecule type" value="Genomic_DNA"/>
</dbReference>
<dbReference type="Gene3D" id="3.30.2010.10">
    <property type="entry name" value="Metalloproteases ('zincins'), catalytic domain"/>
    <property type="match status" value="1"/>
</dbReference>
<dbReference type="AlphaFoldDB" id="A0A559J0L8"/>